<evidence type="ECO:0000256" key="17">
    <source>
        <dbReference type="ARBA" id="ARBA00022840"/>
    </source>
</evidence>
<evidence type="ECO:0000256" key="6">
    <source>
        <dbReference type="ARBA" id="ARBA00014531"/>
    </source>
</evidence>
<accession>A0AAU6S516</accession>
<feature type="region of interest" description="Disordered" evidence="24">
    <location>
        <begin position="1"/>
        <end position="26"/>
    </location>
</feature>
<comment type="catalytic activity">
    <reaction evidence="23">
        <text>ATP + H2O = ADP + phosphate + H(+)</text>
        <dbReference type="Rhea" id="RHEA:13065"/>
        <dbReference type="ChEBI" id="CHEBI:15377"/>
        <dbReference type="ChEBI" id="CHEBI:15378"/>
        <dbReference type="ChEBI" id="CHEBI:30616"/>
        <dbReference type="ChEBI" id="CHEBI:43474"/>
        <dbReference type="ChEBI" id="CHEBI:456216"/>
    </reaction>
</comment>
<evidence type="ECO:0000256" key="8">
    <source>
        <dbReference type="ARBA" id="ARBA00022679"/>
    </source>
</evidence>
<dbReference type="GO" id="GO:0046872">
    <property type="term" value="F:metal ion binding"/>
    <property type="evidence" value="ECO:0007669"/>
    <property type="project" value="UniProtKB-KW"/>
</dbReference>
<keyword evidence="14" id="KW-0255">Endonuclease</keyword>
<keyword evidence="17" id="KW-0067">ATP-binding</keyword>
<evidence type="ECO:0000256" key="10">
    <source>
        <dbReference type="ARBA" id="ARBA00022705"/>
    </source>
</evidence>
<evidence type="ECO:0000256" key="11">
    <source>
        <dbReference type="ARBA" id="ARBA00022722"/>
    </source>
</evidence>
<keyword evidence="7" id="KW-1048">Host nucleus</keyword>
<evidence type="ECO:0000256" key="16">
    <source>
        <dbReference type="ARBA" id="ARBA00022806"/>
    </source>
</evidence>
<evidence type="ECO:0000256" key="18">
    <source>
        <dbReference type="ARBA" id="ARBA00023124"/>
    </source>
</evidence>
<evidence type="ECO:0000259" key="25">
    <source>
        <dbReference type="PROSITE" id="PS52020"/>
    </source>
</evidence>
<dbReference type="SUPFAM" id="SSF52540">
    <property type="entry name" value="P-loop containing nucleoside triphosphate hydrolases"/>
    <property type="match status" value="1"/>
</dbReference>
<keyword evidence="15" id="KW-0378">Hydrolase</keyword>
<evidence type="ECO:0000256" key="19">
    <source>
        <dbReference type="ARBA" id="ARBA00023125"/>
    </source>
</evidence>
<keyword evidence="9" id="KW-0548">Nucleotidyltransferase</keyword>
<dbReference type="Pfam" id="PF00910">
    <property type="entry name" value="RNA_helicase"/>
    <property type="match status" value="1"/>
</dbReference>
<sequence>MSQEPSTSTAPPPLAPRRKKEQPRGRWCFTLNNPTPEEKDVVAGLDTDLFKYIIVGQEVGESGTPHLQGFVNLKKKKTLKSMKSLISNRAHFEPARGSDDDNKKYCGKDGNILIEAGTPQFQGKRTDLDQLVSELLETKSLSVIAEKFPAAYVRYHRGLNQLMLDHPATQTYRQWKTDVICFIGPPGCGKSRAVAMVDPSAYWKPRGKWWCGYSGQETVILDDFYGWIPFDDLLRLCDRYPLRVETKGGSRPFVARKIYITSNALPSEWYNPEFGNISALYRRITEIKWWDELAKDFNPPPHYVFPHKINF</sequence>
<evidence type="ECO:0000256" key="4">
    <source>
        <dbReference type="ARBA" id="ARBA00008545"/>
    </source>
</evidence>
<dbReference type="Gene3D" id="3.40.1310.20">
    <property type="match status" value="1"/>
</dbReference>
<comment type="cofactor">
    <cofactor evidence="2">
        <name>Mg(2+)</name>
        <dbReference type="ChEBI" id="CHEBI:18420"/>
    </cofactor>
</comment>
<evidence type="ECO:0000256" key="12">
    <source>
        <dbReference type="ARBA" id="ARBA00022723"/>
    </source>
</evidence>
<evidence type="ECO:0000256" key="14">
    <source>
        <dbReference type="ARBA" id="ARBA00022759"/>
    </source>
</evidence>
<comment type="cofactor">
    <cofactor evidence="1">
        <name>Mn(2+)</name>
        <dbReference type="ChEBI" id="CHEBI:29035"/>
    </cofactor>
</comment>
<evidence type="ECO:0000256" key="20">
    <source>
        <dbReference type="ARBA" id="ARBA00023268"/>
    </source>
</evidence>
<keyword evidence="18" id="KW-0190">Covalent protein-DNA linkage</keyword>
<comment type="subcellular location">
    <subcellularLocation>
        <location evidence="3">Host nucleus</location>
    </subcellularLocation>
</comment>
<evidence type="ECO:0000256" key="24">
    <source>
        <dbReference type="SAM" id="MobiDB-lite"/>
    </source>
</evidence>
<dbReference type="Gene3D" id="3.40.50.300">
    <property type="entry name" value="P-loop containing nucleotide triphosphate hydrolases"/>
    <property type="match status" value="1"/>
</dbReference>
<comment type="subunit">
    <text evidence="5">Interacts with the capsid protein; this interaction relocates Rep into the nucleus.</text>
</comment>
<reference evidence="26" key="1">
    <citation type="journal article" date="2024" name="Microbiol. Spectr.">
        <title>Full-genome sequencing of dozens of new DNA viruses found in Spanish bat feces.</title>
        <authorList>
            <person name="Buigues J."/>
            <person name="Vinals A."/>
            <person name="Martinez-Recio R."/>
            <person name="Monros J.S."/>
            <person name="Sanjuan R."/>
            <person name="Cuevas J.M."/>
        </authorList>
    </citation>
    <scope>NUCLEOTIDE SEQUENCE</scope>
    <source>
        <strain evidence="26">MAVG5</strain>
    </source>
</reference>
<dbReference type="GO" id="GO:0042025">
    <property type="term" value="C:host cell nucleus"/>
    <property type="evidence" value="ECO:0007669"/>
    <property type="project" value="UniProtKB-SubCell"/>
</dbReference>
<dbReference type="PROSITE" id="PS52020">
    <property type="entry name" value="CRESS_DNA_REP"/>
    <property type="match status" value="1"/>
</dbReference>
<dbReference type="InterPro" id="IPR027417">
    <property type="entry name" value="P-loop_NTPase"/>
</dbReference>
<organism evidence="26">
    <name type="scientific">Barbastella barbastellus feces associated circovirus 2</name>
    <dbReference type="NCBI Taxonomy" id="3139968"/>
    <lineage>
        <taxon>Viruses</taxon>
        <taxon>Monodnaviria</taxon>
        <taxon>Shotokuvirae</taxon>
        <taxon>Cressdnaviricota</taxon>
        <taxon>Arfiviricetes</taxon>
        <taxon>Cirlivirales</taxon>
        <taxon>Circoviridae</taxon>
        <taxon>Circovirus</taxon>
    </lineage>
</organism>
<dbReference type="InterPro" id="IPR049912">
    <property type="entry name" value="CRESS_DNA_REP"/>
</dbReference>
<evidence type="ECO:0000256" key="7">
    <source>
        <dbReference type="ARBA" id="ARBA00022562"/>
    </source>
</evidence>
<name>A0AAU6S516_9CIRC</name>
<feature type="domain" description="CRESS-DNA virus Rep endonuclease" evidence="25">
    <location>
        <begin position="21"/>
        <end position="119"/>
    </location>
</feature>
<evidence type="ECO:0000256" key="2">
    <source>
        <dbReference type="ARBA" id="ARBA00001946"/>
    </source>
</evidence>
<dbReference type="Pfam" id="PF02407">
    <property type="entry name" value="Viral_Rep"/>
    <property type="match status" value="1"/>
</dbReference>
<proteinExistence type="inferred from homology"/>
<reference evidence="26" key="2">
    <citation type="submission" date="2024-02" db="EMBL/GenBank/DDBJ databases">
        <authorList>
            <person name="Buigues J."/>
            <person name="Vinals A."/>
            <person name="Martinez-Recio R."/>
            <person name="S Monros J."/>
            <person name="Sanjuan R."/>
            <person name="Cuevas J.M."/>
        </authorList>
    </citation>
    <scope>NUCLEOTIDE SEQUENCE</scope>
    <source>
        <strain evidence="26">MAVG5</strain>
    </source>
</reference>
<dbReference type="GO" id="GO:0005524">
    <property type="term" value="F:ATP binding"/>
    <property type="evidence" value="ECO:0007669"/>
    <property type="project" value="UniProtKB-KW"/>
</dbReference>
<keyword evidence="20" id="KW-0511">Multifunctional enzyme</keyword>
<protein>
    <recommendedName>
        <fullName evidence="6">Replication-associated protein</fullName>
    </recommendedName>
    <alternativeName>
        <fullName evidence="21">ATP-dependent helicase Rep</fullName>
    </alternativeName>
    <alternativeName>
        <fullName evidence="22">RepP</fullName>
    </alternativeName>
</protein>
<evidence type="ECO:0000256" key="21">
    <source>
        <dbReference type="ARBA" id="ARBA00030754"/>
    </source>
</evidence>
<dbReference type="GO" id="GO:0006260">
    <property type="term" value="P:DNA replication"/>
    <property type="evidence" value="ECO:0007669"/>
    <property type="project" value="UniProtKB-KW"/>
</dbReference>
<dbReference type="GO" id="GO:0003724">
    <property type="term" value="F:RNA helicase activity"/>
    <property type="evidence" value="ECO:0007669"/>
    <property type="project" value="InterPro"/>
</dbReference>
<keyword evidence="11" id="KW-0540">Nuclease</keyword>
<dbReference type="GO" id="GO:0016787">
    <property type="term" value="F:hydrolase activity"/>
    <property type="evidence" value="ECO:0007669"/>
    <property type="project" value="UniProtKB-KW"/>
</dbReference>
<keyword evidence="13" id="KW-0547">Nucleotide-binding</keyword>
<evidence type="ECO:0000256" key="1">
    <source>
        <dbReference type="ARBA" id="ARBA00001936"/>
    </source>
</evidence>
<keyword evidence="19" id="KW-0238">DNA-binding</keyword>
<evidence type="ECO:0000256" key="15">
    <source>
        <dbReference type="ARBA" id="ARBA00022801"/>
    </source>
</evidence>
<evidence type="ECO:0000256" key="3">
    <source>
        <dbReference type="ARBA" id="ARBA00004147"/>
    </source>
</evidence>
<evidence type="ECO:0000256" key="13">
    <source>
        <dbReference type="ARBA" id="ARBA00022741"/>
    </source>
</evidence>
<evidence type="ECO:0000256" key="9">
    <source>
        <dbReference type="ARBA" id="ARBA00022695"/>
    </source>
</evidence>
<keyword evidence="12" id="KW-0479">Metal-binding</keyword>
<dbReference type="GO" id="GO:0003723">
    <property type="term" value="F:RNA binding"/>
    <property type="evidence" value="ECO:0007669"/>
    <property type="project" value="InterPro"/>
</dbReference>
<evidence type="ECO:0000313" key="26">
    <source>
        <dbReference type="EMBL" id="WZK92816.1"/>
    </source>
</evidence>
<dbReference type="GO" id="GO:0004519">
    <property type="term" value="F:endonuclease activity"/>
    <property type="evidence" value="ECO:0007669"/>
    <property type="project" value="UniProtKB-KW"/>
</dbReference>
<dbReference type="InterPro" id="IPR000605">
    <property type="entry name" value="Helicase_SF3_ssDNA/RNA_vir"/>
</dbReference>
<evidence type="ECO:0000256" key="22">
    <source>
        <dbReference type="ARBA" id="ARBA00032243"/>
    </source>
</evidence>
<evidence type="ECO:0000256" key="5">
    <source>
        <dbReference type="ARBA" id="ARBA00011448"/>
    </source>
</evidence>
<dbReference type="GO" id="GO:0016779">
    <property type="term" value="F:nucleotidyltransferase activity"/>
    <property type="evidence" value="ECO:0007669"/>
    <property type="project" value="UniProtKB-KW"/>
</dbReference>
<dbReference type="EMBL" id="PP410064">
    <property type="protein sequence ID" value="WZK92816.1"/>
    <property type="molecule type" value="Genomic_DNA"/>
</dbReference>
<evidence type="ECO:0000256" key="23">
    <source>
        <dbReference type="ARBA" id="ARBA00049360"/>
    </source>
</evidence>
<comment type="similarity">
    <text evidence="4">Belongs to the nanoviruses/circoviruses replication-associated protein family.</text>
</comment>
<keyword evidence="8" id="KW-0808">Transferase</keyword>
<dbReference type="GO" id="GO:0003677">
    <property type="term" value="F:DNA binding"/>
    <property type="evidence" value="ECO:0007669"/>
    <property type="project" value="UniProtKB-KW"/>
</dbReference>
<keyword evidence="16" id="KW-0347">Helicase</keyword>
<keyword evidence="10" id="KW-0235">DNA replication</keyword>